<name>A0A1Y2BNU2_9FUNG</name>
<keyword evidence="1" id="KW-0732">Signal</keyword>
<dbReference type="AlphaFoldDB" id="A0A1Y2BNU2"/>
<dbReference type="Proteomes" id="UP000193920">
    <property type="component" value="Unassembled WGS sequence"/>
</dbReference>
<evidence type="ECO:0000313" key="2">
    <source>
        <dbReference type="EMBL" id="ORY36418.1"/>
    </source>
</evidence>
<accession>A0A1Y2BNU2</accession>
<feature type="chain" id="PRO_5012305155" evidence="1">
    <location>
        <begin position="21"/>
        <end position="319"/>
    </location>
</feature>
<organism evidence="2 3">
    <name type="scientific">Neocallimastix californiae</name>
    <dbReference type="NCBI Taxonomy" id="1754190"/>
    <lineage>
        <taxon>Eukaryota</taxon>
        <taxon>Fungi</taxon>
        <taxon>Fungi incertae sedis</taxon>
        <taxon>Chytridiomycota</taxon>
        <taxon>Chytridiomycota incertae sedis</taxon>
        <taxon>Neocallimastigomycetes</taxon>
        <taxon>Neocallimastigales</taxon>
        <taxon>Neocallimastigaceae</taxon>
        <taxon>Neocallimastix</taxon>
    </lineage>
</organism>
<reference evidence="2 3" key="1">
    <citation type="submission" date="2016-08" db="EMBL/GenBank/DDBJ databases">
        <title>A Parts List for Fungal Cellulosomes Revealed by Comparative Genomics.</title>
        <authorList>
            <consortium name="DOE Joint Genome Institute"/>
            <person name="Haitjema C.H."/>
            <person name="Gilmore S.P."/>
            <person name="Henske J.K."/>
            <person name="Solomon K.V."/>
            <person name="De Groot R."/>
            <person name="Kuo A."/>
            <person name="Mondo S.J."/>
            <person name="Salamov A.A."/>
            <person name="Labutti K."/>
            <person name="Zhao Z."/>
            <person name="Chiniquy J."/>
            <person name="Barry K."/>
            <person name="Brewer H.M."/>
            <person name="Purvine S.O."/>
            <person name="Wright A.T."/>
            <person name="Boxma B."/>
            <person name="Van Alen T."/>
            <person name="Hackstein J.H."/>
            <person name="Baker S.E."/>
            <person name="Grigoriev I.V."/>
            <person name="O'Malley M.A."/>
        </authorList>
    </citation>
    <scope>NUCLEOTIDE SEQUENCE [LARGE SCALE GENOMIC DNA]</scope>
    <source>
        <strain evidence="2 3">G1</strain>
    </source>
</reference>
<comment type="caution">
    <text evidence="2">The sequence shown here is derived from an EMBL/GenBank/DDBJ whole genome shotgun (WGS) entry which is preliminary data.</text>
</comment>
<proteinExistence type="predicted"/>
<evidence type="ECO:0000313" key="3">
    <source>
        <dbReference type="Proteomes" id="UP000193920"/>
    </source>
</evidence>
<sequence>MKFARSLIFAFIAIFGLASTELVSTTNYTEKLFSVDLIETKKYTVNGNTVTIDMIYLDGTCSGKYFGGNLIYDDSSTVVKTFKDGRIESVARYYINGTDFDNVQSRIHIEDILVGYDILNRPITKPNIITEVDELTWLHTADVIGIVKKNEVGYHIDYMWNKQGKKSYPPAITPEVSGEYTKKVLTIDVEIPGAGWADVFGNGAGVRKLGFTCSSNTTVFQGVGADYFVDTRYNYEGQKQLISARYIIIGKDDEGKDMSIYVENEGTDDFGDNKNVQTKPFIVTDNPKWAWIESAPLHGTHSDVALQIFFWTVEGADKN</sequence>
<protein>
    <submittedName>
        <fullName evidence="2">Uncharacterized protein</fullName>
    </submittedName>
</protein>
<evidence type="ECO:0000256" key="1">
    <source>
        <dbReference type="SAM" id="SignalP"/>
    </source>
</evidence>
<gene>
    <name evidence="2" type="ORF">LY90DRAFT_673050</name>
</gene>
<feature type="signal peptide" evidence="1">
    <location>
        <begin position="1"/>
        <end position="20"/>
    </location>
</feature>
<keyword evidence="3" id="KW-1185">Reference proteome</keyword>
<dbReference type="EMBL" id="MCOG01000148">
    <property type="protein sequence ID" value="ORY36418.1"/>
    <property type="molecule type" value="Genomic_DNA"/>
</dbReference>